<evidence type="ECO:0000259" key="13">
    <source>
        <dbReference type="PROSITE" id="PS51194"/>
    </source>
</evidence>
<dbReference type="PANTHER" id="PTHR13710:SF105">
    <property type="entry name" value="ATP-DEPENDENT DNA HELICASE Q1"/>
    <property type="match status" value="1"/>
</dbReference>
<feature type="compositionally biased region" description="Polar residues" evidence="11">
    <location>
        <begin position="615"/>
        <end position="625"/>
    </location>
</feature>
<comment type="catalytic activity">
    <reaction evidence="9">
        <text>Couples ATP hydrolysis with the unwinding of duplex DNA by translocating in the 3'-5' direction.</text>
        <dbReference type="EC" id="5.6.2.4"/>
    </reaction>
</comment>
<dbReference type="GO" id="GO:0016787">
    <property type="term" value="F:hydrolase activity"/>
    <property type="evidence" value="ECO:0007669"/>
    <property type="project" value="UniProtKB-KW"/>
</dbReference>
<dbReference type="GO" id="GO:0005737">
    <property type="term" value="C:cytoplasm"/>
    <property type="evidence" value="ECO:0007669"/>
    <property type="project" value="TreeGrafter"/>
</dbReference>
<dbReference type="SMART" id="SM00490">
    <property type="entry name" value="HELICc"/>
    <property type="match status" value="1"/>
</dbReference>
<reference evidence="14" key="2">
    <citation type="journal article" date="2014" name="ISME J.">
        <title>Microbial stratification in low pH oxic and suboxic macroscopic growths along an acid mine drainage.</title>
        <authorList>
            <person name="Mendez-Garcia C."/>
            <person name="Mesa V."/>
            <person name="Sprenger R.R."/>
            <person name="Richter M."/>
            <person name="Diez M.S."/>
            <person name="Solano J."/>
            <person name="Bargiela R."/>
            <person name="Golyshina O.V."/>
            <person name="Manteca A."/>
            <person name="Ramos J.L."/>
            <person name="Gallego J.R."/>
            <person name="Llorente I."/>
            <person name="Martins Dos Santos V.A."/>
            <person name="Jensen O.N."/>
            <person name="Pelaez A.I."/>
            <person name="Sanchez J."/>
            <person name="Ferrer M."/>
        </authorList>
    </citation>
    <scope>NUCLEOTIDE SEQUENCE</scope>
</reference>
<dbReference type="PANTHER" id="PTHR13710">
    <property type="entry name" value="DNA HELICASE RECQ FAMILY MEMBER"/>
    <property type="match status" value="1"/>
</dbReference>
<evidence type="ECO:0000256" key="10">
    <source>
        <dbReference type="ARBA" id="ARBA00034808"/>
    </source>
</evidence>
<evidence type="ECO:0000259" key="12">
    <source>
        <dbReference type="PROSITE" id="PS51192"/>
    </source>
</evidence>
<dbReference type="NCBIfam" id="TIGR00614">
    <property type="entry name" value="recQ_fam"/>
    <property type="match status" value="1"/>
</dbReference>
<dbReference type="GO" id="GO:0006260">
    <property type="term" value="P:DNA replication"/>
    <property type="evidence" value="ECO:0007669"/>
    <property type="project" value="InterPro"/>
</dbReference>
<evidence type="ECO:0000256" key="3">
    <source>
        <dbReference type="ARBA" id="ARBA00022741"/>
    </source>
</evidence>
<evidence type="ECO:0000256" key="5">
    <source>
        <dbReference type="ARBA" id="ARBA00022806"/>
    </source>
</evidence>
<dbReference type="SUPFAM" id="SSF52540">
    <property type="entry name" value="P-loop containing nucleoside triphosphate hydrolases"/>
    <property type="match status" value="2"/>
</dbReference>
<dbReference type="SMART" id="SM00487">
    <property type="entry name" value="DEXDc"/>
    <property type="match status" value="1"/>
</dbReference>
<dbReference type="CDD" id="cd18794">
    <property type="entry name" value="SF2_C_RecQ"/>
    <property type="match status" value="1"/>
</dbReference>
<keyword evidence="8" id="KW-0413">Isomerase</keyword>
<keyword evidence="3" id="KW-0547">Nucleotide-binding</keyword>
<organism evidence="14">
    <name type="scientific">mine drainage metagenome</name>
    <dbReference type="NCBI Taxonomy" id="410659"/>
    <lineage>
        <taxon>unclassified sequences</taxon>
        <taxon>metagenomes</taxon>
        <taxon>ecological metagenomes</taxon>
    </lineage>
</organism>
<dbReference type="Pfam" id="PF00271">
    <property type="entry name" value="Helicase_C"/>
    <property type="match status" value="1"/>
</dbReference>
<sequence>MNTLPANPDAADLLQHIWGYPAFRGQQRAVIDHVLGGHDALVLMPTGGGKSLCFQIPALLREGLGIVVSPLIALMQDQVAALRELGIRAAFLNSTLDAQTAREVQQQARRGELDLLYMAPERLLSESGQRLLDDCRIALFAIDEAHCVSQWGHDFRPEYGQLAMLRERWPQVPRVALTATADVPTRHEIVQRLLHDGTEFVSSFDRPNIRYRVVEKRDGRAQLLQFIRGEHTGDCGVVYCLSRNTVEEVAQMLAGHGINALPYHAGLPAEMRARHLRRFLDEDGIVMVATIAFGMGIDKPDVRFVAHLDMPKSVEGYFQETGRAGRDGLPAQAWMAYGLSDVVQQRRLIELSEADDAYKRLSTAKLDSMLALAEAADCRRVRLLGYFGEASTPCGNCDNCLNPPELIEATESAQKLLSTIYRCRQASNTRFAATHIIDVLRGKRSEKTERHGHHTLSTFGIGADTSETDWRLLLRQLVAQHLLEVDAAHFNVLQLTEASREVLRGQRRIHLKRREPGAERKRRATSGAAGAGGKSATARAALQALSSADATLFERLRAWRAATAKEHGVPATWCSPTPRCTPSRSPARTASTHCAASPASATRSATTSAPPCWRASTTPEQAAQRNHSEDDAARLPCARPCPRPTHGPSAQR</sequence>
<gene>
    <name evidence="14" type="ORF">B1B_13848</name>
</gene>
<dbReference type="PROSITE" id="PS51194">
    <property type="entry name" value="HELICASE_CTER"/>
    <property type="match status" value="1"/>
</dbReference>
<dbReference type="InterPro" id="IPR014001">
    <property type="entry name" value="Helicase_ATP-bd"/>
</dbReference>
<dbReference type="EMBL" id="AUZY01009129">
    <property type="protein sequence ID" value="EQD43394.1"/>
    <property type="molecule type" value="Genomic_DNA"/>
</dbReference>
<keyword evidence="4" id="KW-0378">Hydrolase</keyword>
<dbReference type="GO" id="GO:0030894">
    <property type="term" value="C:replisome"/>
    <property type="evidence" value="ECO:0007669"/>
    <property type="project" value="TreeGrafter"/>
</dbReference>
<keyword evidence="2" id="KW-0479">Metal-binding</keyword>
<dbReference type="NCBIfam" id="TIGR01389">
    <property type="entry name" value="recQ"/>
    <property type="match status" value="1"/>
</dbReference>
<reference evidence="14" key="1">
    <citation type="submission" date="2013-08" db="EMBL/GenBank/DDBJ databases">
        <authorList>
            <person name="Mendez C."/>
            <person name="Richter M."/>
            <person name="Ferrer M."/>
            <person name="Sanchez J."/>
        </authorList>
    </citation>
    <scope>NUCLEOTIDE SEQUENCE</scope>
</reference>
<dbReference type="FunFam" id="3.40.50.300:FF:000156">
    <property type="entry name" value="ATP-dependent DNA helicase recQ"/>
    <property type="match status" value="1"/>
</dbReference>
<dbReference type="GO" id="GO:0005524">
    <property type="term" value="F:ATP binding"/>
    <property type="evidence" value="ECO:0007669"/>
    <property type="project" value="UniProtKB-KW"/>
</dbReference>
<dbReference type="Gene3D" id="1.10.10.10">
    <property type="entry name" value="Winged helix-like DNA-binding domain superfamily/Winged helix DNA-binding domain"/>
    <property type="match status" value="1"/>
</dbReference>
<dbReference type="EC" id="5.6.2.4" evidence="10"/>
<dbReference type="InterPro" id="IPR006293">
    <property type="entry name" value="DNA_helicase_ATP-dep_RecQ_bac"/>
</dbReference>
<dbReference type="InterPro" id="IPR018982">
    <property type="entry name" value="RQC_domain"/>
</dbReference>
<proteinExistence type="inferred from homology"/>
<dbReference type="GO" id="GO:0043138">
    <property type="term" value="F:3'-5' DNA helicase activity"/>
    <property type="evidence" value="ECO:0007669"/>
    <property type="project" value="UniProtKB-EC"/>
</dbReference>
<dbReference type="Pfam" id="PF09382">
    <property type="entry name" value="RQC"/>
    <property type="match status" value="1"/>
</dbReference>
<feature type="domain" description="Helicase C-terminal" evidence="13">
    <location>
        <begin position="219"/>
        <end position="367"/>
    </location>
</feature>
<evidence type="ECO:0000313" key="14">
    <source>
        <dbReference type="EMBL" id="EQD43394.1"/>
    </source>
</evidence>
<dbReference type="GO" id="GO:0046872">
    <property type="term" value="F:metal ion binding"/>
    <property type="evidence" value="ECO:0007669"/>
    <property type="project" value="UniProtKB-KW"/>
</dbReference>
<protein>
    <recommendedName>
        <fullName evidence="10">DNA 3'-5' helicase</fullName>
        <ecNumber evidence="10">5.6.2.4</ecNumber>
    </recommendedName>
</protein>
<name>T1ARM0_9ZZZZ</name>
<dbReference type="CDD" id="cd17920">
    <property type="entry name" value="DEXHc_RecQ"/>
    <property type="match status" value="1"/>
</dbReference>
<dbReference type="InterPro" id="IPR032284">
    <property type="entry name" value="RecQ_Zn-bd"/>
</dbReference>
<dbReference type="GO" id="GO:0003677">
    <property type="term" value="F:DNA binding"/>
    <property type="evidence" value="ECO:0007669"/>
    <property type="project" value="UniProtKB-KW"/>
</dbReference>
<keyword evidence="6" id="KW-0067">ATP-binding</keyword>
<dbReference type="InterPro" id="IPR001650">
    <property type="entry name" value="Helicase_C-like"/>
</dbReference>
<dbReference type="InterPro" id="IPR011545">
    <property type="entry name" value="DEAD/DEAH_box_helicase_dom"/>
</dbReference>
<dbReference type="Pfam" id="PF00270">
    <property type="entry name" value="DEAD"/>
    <property type="match status" value="1"/>
</dbReference>
<feature type="compositionally biased region" description="Low complexity" evidence="11">
    <location>
        <begin position="574"/>
        <end position="611"/>
    </location>
</feature>
<dbReference type="InterPro" id="IPR004589">
    <property type="entry name" value="DNA_helicase_ATP-dep_RecQ"/>
</dbReference>
<dbReference type="GO" id="GO:0043590">
    <property type="term" value="C:bacterial nucleoid"/>
    <property type="evidence" value="ECO:0007669"/>
    <property type="project" value="TreeGrafter"/>
</dbReference>
<feature type="domain" description="Helicase ATP-binding" evidence="12">
    <location>
        <begin position="31"/>
        <end position="199"/>
    </location>
</feature>
<dbReference type="GO" id="GO:0006310">
    <property type="term" value="P:DNA recombination"/>
    <property type="evidence" value="ECO:0007669"/>
    <property type="project" value="InterPro"/>
</dbReference>
<dbReference type="SMART" id="SM00956">
    <property type="entry name" value="RQC"/>
    <property type="match status" value="1"/>
</dbReference>
<dbReference type="InterPro" id="IPR027417">
    <property type="entry name" value="P-loop_NTPase"/>
</dbReference>
<evidence type="ECO:0000256" key="6">
    <source>
        <dbReference type="ARBA" id="ARBA00022840"/>
    </source>
</evidence>
<evidence type="ECO:0000256" key="1">
    <source>
        <dbReference type="ARBA" id="ARBA00005446"/>
    </source>
</evidence>
<comment type="similarity">
    <text evidence="1">Belongs to the helicase family. RecQ subfamily.</text>
</comment>
<dbReference type="PROSITE" id="PS51192">
    <property type="entry name" value="HELICASE_ATP_BIND_1"/>
    <property type="match status" value="1"/>
</dbReference>
<dbReference type="Pfam" id="PF16124">
    <property type="entry name" value="RecQ_Zn_bind"/>
    <property type="match status" value="1"/>
</dbReference>
<evidence type="ECO:0000256" key="9">
    <source>
        <dbReference type="ARBA" id="ARBA00034617"/>
    </source>
</evidence>
<evidence type="ECO:0000256" key="8">
    <source>
        <dbReference type="ARBA" id="ARBA00023235"/>
    </source>
</evidence>
<evidence type="ECO:0000256" key="2">
    <source>
        <dbReference type="ARBA" id="ARBA00022723"/>
    </source>
</evidence>
<keyword evidence="7" id="KW-0238">DNA-binding</keyword>
<keyword evidence="5 14" id="KW-0347">Helicase</keyword>
<dbReference type="GO" id="GO:0006281">
    <property type="term" value="P:DNA repair"/>
    <property type="evidence" value="ECO:0007669"/>
    <property type="project" value="InterPro"/>
</dbReference>
<dbReference type="Gene3D" id="3.40.50.300">
    <property type="entry name" value="P-loop containing nucleotide triphosphate hydrolases"/>
    <property type="match status" value="2"/>
</dbReference>
<dbReference type="GO" id="GO:0009378">
    <property type="term" value="F:four-way junction helicase activity"/>
    <property type="evidence" value="ECO:0007669"/>
    <property type="project" value="TreeGrafter"/>
</dbReference>
<dbReference type="FunFam" id="3.40.50.300:FF:001389">
    <property type="entry name" value="ATP-dependent DNA helicase RecQ"/>
    <property type="match status" value="1"/>
</dbReference>
<dbReference type="AlphaFoldDB" id="T1ARM0"/>
<evidence type="ECO:0000256" key="11">
    <source>
        <dbReference type="SAM" id="MobiDB-lite"/>
    </source>
</evidence>
<dbReference type="InterPro" id="IPR036388">
    <property type="entry name" value="WH-like_DNA-bd_sf"/>
</dbReference>
<evidence type="ECO:0000256" key="7">
    <source>
        <dbReference type="ARBA" id="ARBA00023125"/>
    </source>
</evidence>
<accession>T1ARM0</accession>
<evidence type="ECO:0000256" key="4">
    <source>
        <dbReference type="ARBA" id="ARBA00022801"/>
    </source>
</evidence>
<feature type="region of interest" description="Disordered" evidence="11">
    <location>
        <begin position="567"/>
        <end position="652"/>
    </location>
</feature>
<comment type="caution">
    <text evidence="14">The sequence shown here is derived from an EMBL/GenBank/DDBJ whole genome shotgun (WGS) entry which is preliminary data.</text>
</comment>
<dbReference type="GO" id="GO:0009432">
    <property type="term" value="P:SOS response"/>
    <property type="evidence" value="ECO:0007669"/>
    <property type="project" value="InterPro"/>
</dbReference>
<feature type="region of interest" description="Disordered" evidence="11">
    <location>
        <begin position="506"/>
        <end position="535"/>
    </location>
</feature>